<evidence type="ECO:0000313" key="2">
    <source>
        <dbReference type="EMBL" id="VVE85664.1"/>
    </source>
</evidence>
<evidence type="ECO:0000313" key="3">
    <source>
        <dbReference type="Proteomes" id="UP000335538"/>
    </source>
</evidence>
<evidence type="ECO:0000256" key="1">
    <source>
        <dbReference type="SAM" id="MobiDB-lite"/>
    </source>
</evidence>
<gene>
    <name evidence="2" type="ORF">PSP31121_05347</name>
</gene>
<protein>
    <submittedName>
        <fullName evidence="2">IS66 family transposase</fullName>
    </submittedName>
</protein>
<dbReference type="EMBL" id="CABPSR010000031">
    <property type="protein sequence ID" value="VVE85664.1"/>
    <property type="molecule type" value="Genomic_DNA"/>
</dbReference>
<accession>A0A5E5BIX5</accession>
<feature type="region of interest" description="Disordered" evidence="1">
    <location>
        <begin position="55"/>
        <end position="90"/>
    </location>
</feature>
<sequence>MPGGANRQAGCARAAPNTFPPRGFFVLHAQPKSELAAQALTYFGALYDVERERAQLSAGERGERREARGRQTPDGPDSPGGCICGRLTNR</sequence>
<dbReference type="AlphaFoldDB" id="A0A5E5BIX5"/>
<dbReference type="Proteomes" id="UP000335538">
    <property type="component" value="Unassembled WGS sequence"/>
</dbReference>
<organism evidence="2 3">
    <name type="scientific">Pandoraea sputorum</name>
    <dbReference type="NCBI Taxonomy" id="93222"/>
    <lineage>
        <taxon>Bacteria</taxon>
        <taxon>Pseudomonadati</taxon>
        <taxon>Pseudomonadota</taxon>
        <taxon>Betaproteobacteria</taxon>
        <taxon>Burkholderiales</taxon>
        <taxon>Burkholderiaceae</taxon>
        <taxon>Pandoraea</taxon>
    </lineage>
</organism>
<proteinExistence type="predicted"/>
<name>A0A5E5BIX5_9BURK</name>
<reference evidence="2 3" key="1">
    <citation type="submission" date="2019-08" db="EMBL/GenBank/DDBJ databases">
        <authorList>
            <person name="Peeters C."/>
        </authorList>
    </citation>
    <scope>NUCLEOTIDE SEQUENCE [LARGE SCALE GENOMIC DNA]</scope>
    <source>
        <strain evidence="2 3">LMG 31121</strain>
    </source>
</reference>
<feature type="compositionally biased region" description="Basic and acidic residues" evidence="1">
    <location>
        <begin position="55"/>
        <end position="71"/>
    </location>
</feature>